<dbReference type="RefSeq" id="XP_064674364.1">
    <property type="nucleotide sequence ID" value="XM_064812539.1"/>
</dbReference>
<dbReference type="InterPro" id="IPR020846">
    <property type="entry name" value="MFS_dom"/>
</dbReference>
<feature type="domain" description="Major facilitator superfamily (MFS) profile" evidence="7">
    <location>
        <begin position="62"/>
        <end position="555"/>
    </location>
</feature>
<dbReference type="PANTHER" id="PTHR23501">
    <property type="entry name" value="MAJOR FACILITATOR SUPERFAMILY"/>
    <property type="match status" value="1"/>
</dbReference>
<evidence type="ECO:0000256" key="3">
    <source>
        <dbReference type="ARBA" id="ARBA00022989"/>
    </source>
</evidence>
<gene>
    <name evidence="8" type="ORF">N656DRAFT_724507</name>
</gene>
<evidence type="ECO:0000313" key="8">
    <source>
        <dbReference type="EMBL" id="KAK4116794.1"/>
    </source>
</evidence>
<keyword evidence="9" id="KW-1185">Reference proteome</keyword>
<dbReference type="GeneID" id="89936664"/>
<dbReference type="Gene3D" id="1.20.1250.20">
    <property type="entry name" value="MFS general substrate transporter like domains"/>
    <property type="match status" value="1"/>
</dbReference>
<dbReference type="GO" id="GO:0005886">
    <property type="term" value="C:plasma membrane"/>
    <property type="evidence" value="ECO:0007669"/>
    <property type="project" value="TreeGrafter"/>
</dbReference>
<organism evidence="8 9">
    <name type="scientific">Canariomyces notabilis</name>
    <dbReference type="NCBI Taxonomy" id="2074819"/>
    <lineage>
        <taxon>Eukaryota</taxon>
        <taxon>Fungi</taxon>
        <taxon>Dikarya</taxon>
        <taxon>Ascomycota</taxon>
        <taxon>Pezizomycotina</taxon>
        <taxon>Sordariomycetes</taxon>
        <taxon>Sordariomycetidae</taxon>
        <taxon>Sordariales</taxon>
        <taxon>Chaetomiaceae</taxon>
        <taxon>Canariomyces</taxon>
    </lineage>
</organism>
<feature type="transmembrane region" description="Helical" evidence="6">
    <location>
        <begin position="216"/>
        <end position="236"/>
    </location>
</feature>
<name>A0AAN6TLT6_9PEZI</name>
<keyword evidence="3 6" id="KW-1133">Transmembrane helix</keyword>
<sequence>MGSETLNPGDPAVGVQEKGGSSSDSQDVDPGPKSEVPSDTEAAAINGDAPQKTKKSLAFHLSFIAITFLSFLFSLDATTQAVALPVIAEQLHGTTLQSFWANIGYLLCVVVTLPLYTAVSDVFGRKPTLYFGIFLFALGSLVFAIAQNMVTVVVGRVLQGIGGGGMDLMSEIIVADMTTLQERSLYLGLLAIPTAIGSILGPTLGALFTANVSWRWIGWINLPILGVSLFLIVVFLRLRPIDSSIASKLKRVDWGGSFLSLAGITLFVVPLSWANSLYPWRAWETLVPLLIGAALVFAFMMYEFKVPKQPIFPLRLFHSRTVHLTLLGNFAYGASLYSVLQYLPLFYQAVTLRTAIGAAVTLLPTSIVSVVFAVGGVIMVGVLGKGYVWAIIMYWVILTVGSGLLGLLGENSSASMLLGLPILWSSAIGALMRLLHLPLQASVSSVDDTGLVIGLLLVVRLLGGVVGLAMSSSIFNSVFEASTRHLDLMGPLAPLRDASQAVSFIPQLLNVNLPPETLDPVLQAYATAMRAIFYTMTGFSGVGLLTALFTQDVSLKRTELGRQRFEN</sequence>
<dbReference type="InterPro" id="IPR036259">
    <property type="entry name" value="MFS_trans_sf"/>
</dbReference>
<feature type="transmembrane region" description="Helical" evidence="6">
    <location>
        <begin position="414"/>
        <end position="437"/>
    </location>
</feature>
<dbReference type="Proteomes" id="UP001302812">
    <property type="component" value="Unassembled WGS sequence"/>
</dbReference>
<feature type="transmembrane region" description="Helical" evidence="6">
    <location>
        <begin position="257"/>
        <end position="274"/>
    </location>
</feature>
<feature type="transmembrane region" description="Helical" evidence="6">
    <location>
        <begin position="128"/>
        <end position="147"/>
    </location>
</feature>
<keyword evidence="2 6" id="KW-0812">Transmembrane</keyword>
<feature type="transmembrane region" description="Helical" evidence="6">
    <location>
        <begin position="153"/>
        <end position="174"/>
    </location>
</feature>
<evidence type="ECO:0000256" key="5">
    <source>
        <dbReference type="SAM" id="MobiDB-lite"/>
    </source>
</evidence>
<feature type="transmembrane region" description="Helical" evidence="6">
    <location>
        <begin position="324"/>
        <end position="343"/>
    </location>
</feature>
<dbReference type="PRINTS" id="PR01036">
    <property type="entry name" value="TCRTETB"/>
</dbReference>
<evidence type="ECO:0000259" key="7">
    <source>
        <dbReference type="PROSITE" id="PS50850"/>
    </source>
</evidence>
<feature type="transmembrane region" description="Helical" evidence="6">
    <location>
        <begin position="57"/>
        <end position="75"/>
    </location>
</feature>
<feature type="transmembrane region" description="Helical" evidence="6">
    <location>
        <begin position="99"/>
        <end position="116"/>
    </location>
</feature>
<dbReference type="Pfam" id="PF07690">
    <property type="entry name" value="MFS_1"/>
    <property type="match status" value="1"/>
</dbReference>
<reference evidence="8" key="1">
    <citation type="journal article" date="2023" name="Mol. Phylogenet. Evol.">
        <title>Genome-scale phylogeny and comparative genomics of the fungal order Sordariales.</title>
        <authorList>
            <person name="Hensen N."/>
            <person name="Bonometti L."/>
            <person name="Westerberg I."/>
            <person name="Brannstrom I.O."/>
            <person name="Guillou S."/>
            <person name="Cros-Aarteil S."/>
            <person name="Calhoun S."/>
            <person name="Haridas S."/>
            <person name="Kuo A."/>
            <person name="Mondo S."/>
            <person name="Pangilinan J."/>
            <person name="Riley R."/>
            <person name="LaButti K."/>
            <person name="Andreopoulos B."/>
            <person name="Lipzen A."/>
            <person name="Chen C."/>
            <person name="Yan M."/>
            <person name="Daum C."/>
            <person name="Ng V."/>
            <person name="Clum A."/>
            <person name="Steindorff A."/>
            <person name="Ohm R.A."/>
            <person name="Martin F."/>
            <person name="Silar P."/>
            <person name="Natvig D.O."/>
            <person name="Lalanne C."/>
            <person name="Gautier V."/>
            <person name="Ament-Velasquez S.L."/>
            <person name="Kruys A."/>
            <person name="Hutchinson M.I."/>
            <person name="Powell A.J."/>
            <person name="Barry K."/>
            <person name="Miller A.N."/>
            <person name="Grigoriev I.V."/>
            <person name="Debuchy R."/>
            <person name="Gladieux P."/>
            <person name="Hiltunen Thoren M."/>
            <person name="Johannesson H."/>
        </authorList>
    </citation>
    <scope>NUCLEOTIDE SEQUENCE</scope>
    <source>
        <strain evidence="8">CBS 508.74</strain>
    </source>
</reference>
<comment type="subcellular location">
    <subcellularLocation>
        <location evidence="1">Membrane</location>
        <topology evidence="1">Multi-pass membrane protein</topology>
    </subcellularLocation>
</comment>
<dbReference type="PROSITE" id="PS50850">
    <property type="entry name" value="MFS"/>
    <property type="match status" value="1"/>
</dbReference>
<comment type="caution">
    <text evidence="8">The sequence shown here is derived from an EMBL/GenBank/DDBJ whole genome shotgun (WGS) entry which is preliminary data.</text>
</comment>
<dbReference type="SUPFAM" id="SSF103473">
    <property type="entry name" value="MFS general substrate transporter"/>
    <property type="match status" value="1"/>
</dbReference>
<evidence type="ECO:0000256" key="1">
    <source>
        <dbReference type="ARBA" id="ARBA00004141"/>
    </source>
</evidence>
<feature type="transmembrane region" description="Helical" evidence="6">
    <location>
        <begin position="531"/>
        <end position="550"/>
    </location>
</feature>
<proteinExistence type="predicted"/>
<dbReference type="GO" id="GO:0022857">
    <property type="term" value="F:transmembrane transporter activity"/>
    <property type="evidence" value="ECO:0007669"/>
    <property type="project" value="InterPro"/>
</dbReference>
<dbReference type="EMBL" id="MU853333">
    <property type="protein sequence ID" value="KAK4116794.1"/>
    <property type="molecule type" value="Genomic_DNA"/>
</dbReference>
<feature type="transmembrane region" description="Helical" evidence="6">
    <location>
        <begin position="186"/>
        <end position="210"/>
    </location>
</feature>
<keyword evidence="4 6" id="KW-0472">Membrane</keyword>
<feature type="region of interest" description="Disordered" evidence="5">
    <location>
        <begin position="1"/>
        <end position="47"/>
    </location>
</feature>
<dbReference type="AlphaFoldDB" id="A0AAN6TLT6"/>
<feature type="transmembrane region" description="Helical" evidence="6">
    <location>
        <begin position="449"/>
        <end position="470"/>
    </location>
</feature>
<feature type="transmembrane region" description="Helical" evidence="6">
    <location>
        <begin position="286"/>
        <end position="304"/>
    </location>
</feature>
<evidence type="ECO:0000256" key="4">
    <source>
        <dbReference type="ARBA" id="ARBA00023136"/>
    </source>
</evidence>
<dbReference type="PANTHER" id="PTHR23501:SF156">
    <property type="entry name" value="TRANSPORTER, PUTATIVE-RELATED"/>
    <property type="match status" value="1"/>
</dbReference>
<dbReference type="InterPro" id="IPR011701">
    <property type="entry name" value="MFS"/>
</dbReference>
<reference evidence="8" key="2">
    <citation type="submission" date="2023-05" db="EMBL/GenBank/DDBJ databases">
        <authorList>
            <consortium name="Lawrence Berkeley National Laboratory"/>
            <person name="Steindorff A."/>
            <person name="Hensen N."/>
            <person name="Bonometti L."/>
            <person name="Westerberg I."/>
            <person name="Brannstrom I.O."/>
            <person name="Guillou S."/>
            <person name="Cros-Aarteil S."/>
            <person name="Calhoun S."/>
            <person name="Haridas S."/>
            <person name="Kuo A."/>
            <person name="Mondo S."/>
            <person name="Pangilinan J."/>
            <person name="Riley R."/>
            <person name="Labutti K."/>
            <person name="Andreopoulos B."/>
            <person name="Lipzen A."/>
            <person name="Chen C."/>
            <person name="Yanf M."/>
            <person name="Daum C."/>
            <person name="Ng V."/>
            <person name="Clum A."/>
            <person name="Ohm R."/>
            <person name="Martin F."/>
            <person name="Silar P."/>
            <person name="Natvig D."/>
            <person name="Lalanne C."/>
            <person name="Gautier V."/>
            <person name="Ament-Velasquez S.L."/>
            <person name="Kruys A."/>
            <person name="Hutchinson M.I."/>
            <person name="Powell A.J."/>
            <person name="Barry K."/>
            <person name="Miller A.N."/>
            <person name="Grigoriev I.V."/>
            <person name="Debuchy R."/>
            <person name="Gladieux P."/>
            <person name="Thoren M.H."/>
            <person name="Johannesson H."/>
        </authorList>
    </citation>
    <scope>NUCLEOTIDE SEQUENCE</scope>
    <source>
        <strain evidence="8">CBS 508.74</strain>
    </source>
</reference>
<evidence type="ECO:0000256" key="6">
    <source>
        <dbReference type="SAM" id="Phobius"/>
    </source>
</evidence>
<protein>
    <submittedName>
        <fullName evidence="8">MFS general substrate transporter</fullName>
    </submittedName>
</protein>
<evidence type="ECO:0000313" key="9">
    <source>
        <dbReference type="Proteomes" id="UP001302812"/>
    </source>
</evidence>
<evidence type="ECO:0000256" key="2">
    <source>
        <dbReference type="ARBA" id="ARBA00022692"/>
    </source>
</evidence>
<feature type="transmembrane region" description="Helical" evidence="6">
    <location>
        <begin position="355"/>
        <end position="380"/>
    </location>
</feature>
<feature type="transmembrane region" description="Helical" evidence="6">
    <location>
        <begin position="387"/>
        <end position="408"/>
    </location>
</feature>
<accession>A0AAN6TLT6</accession>